<organism evidence="7 8">
    <name type="scientific">Patiria miniata</name>
    <name type="common">Bat star</name>
    <name type="synonym">Asterina miniata</name>
    <dbReference type="NCBI Taxonomy" id="46514"/>
    <lineage>
        <taxon>Eukaryota</taxon>
        <taxon>Metazoa</taxon>
        <taxon>Echinodermata</taxon>
        <taxon>Eleutherozoa</taxon>
        <taxon>Asterozoa</taxon>
        <taxon>Asteroidea</taxon>
        <taxon>Valvatacea</taxon>
        <taxon>Valvatida</taxon>
        <taxon>Asterinidae</taxon>
        <taxon>Patiria</taxon>
    </lineage>
</organism>
<dbReference type="GO" id="GO:0005912">
    <property type="term" value="C:adherens junction"/>
    <property type="evidence" value="ECO:0007669"/>
    <property type="project" value="UniProtKB-SubCell"/>
</dbReference>
<feature type="region of interest" description="Disordered" evidence="6">
    <location>
        <begin position="1"/>
        <end position="21"/>
    </location>
</feature>
<evidence type="ECO:0008006" key="9">
    <source>
        <dbReference type="Google" id="ProtNLM"/>
    </source>
</evidence>
<evidence type="ECO:0000256" key="1">
    <source>
        <dbReference type="ARBA" id="ARBA00004536"/>
    </source>
</evidence>
<reference evidence="7" key="1">
    <citation type="submission" date="2022-11" db="UniProtKB">
        <authorList>
            <consortium name="EnsemblMetazoa"/>
        </authorList>
    </citation>
    <scope>IDENTIFICATION</scope>
</reference>
<evidence type="ECO:0000256" key="3">
    <source>
        <dbReference type="ARBA" id="ARBA00022949"/>
    </source>
</evidence>
<keyword evidence="4 5" id="KW-0175">Coiled coil</keyword>
<feature type="region of interest" description="Disordered" evidence="6">
    <location>
        <begin position="306"/>
        <end position="353"/>
    </location>
</feature>
<comment type="similarity">
    <text evidence="2">Belongs to the CCDC85 family.</text>
</comment>
<name>A0A914BIA1_PATMI</name>
<keyword evidence="8" id="KW-1185">Reference proteome</keyword>
<dbReference type="GeneID" id="119742947"/>
<evidence type="ECO:0000256" key="5">
    <source>
        <dbReference type="SAM" id="Coils"/>
    </source>
</evidence>
<dbReference type="RefSeq" id="XP_038075157.1">
    <property type="nucleotide sequence ID" value="XM_038219229.1"/>
</dbReference>
<dbReference type="Pfam" id="PF10226">
    <property type="entry name" value="CCDC85"/>
    <property type="match status" value="1"/>
</dbReference>
<dbReference type="OMA" id="DTEHMND"/>
<dbReference type="PANTHER" id="PTHR13546">
    <property type="entry name" value="RE60986P"/>
    <property type="match status" value="1"/>
</dbReference>
<feature type="region of interest" description="Disordered" evidence="6">
    <location>
        <begin position="223"/>
        <end position="258"/>
    </location>
</feature>
<evidence type="ECO:0000313" key="7">
    <source>
        <dbReference type="EnsemblMetazoa" id="XP_038075157.1"/>
    </source>
</evidence>
<evidence type="ECO:0000256" key="6">
    <source>
        <dbReference type="SAM" id="MobiDB-lite"/>
    </source>
</evidence>
<accession>A0A914BIA1</accession>
<evidence type="ECO:0000256" key="4">
    <source>
        <dbReference type="ARBA" id="ARBA00023054"/>
    </source>
</evidence>
<feature type="coiled-coil region" evidence="5">
    <location>
        <begin position="112"/>
        <end position="146"/>
    </location>
</feature>
<comment type="subcellular location">
    <subcellularLocation>
        <location evidence="1">Cell junction</location>
        <location evidence="1">Adherens junction</location>
    </subcellularLocation>
</comment>
<dbReference type="AlphaFoldDB" id="A0A914BIA1"/>
<dbReference type="InterPro" id="IPR019359">
    <property type="entry name" value="CCDC85"/>
</dbReference>
<dbReference type="Proteomes" id="UP000887568">
    <property type="component" value="Unplaced"/>
</dbReference>
<evidence type="ECO:0000256" key="2">
    <source>
        <dbReference type="ARBA" id="ARBA00009052"/>
    </source>
</evidence>
<keyword evidence="3" id="KW-0965">Cell junction</keyword>
<protein>
    <recommendedName>
        <fullName evidence="9">Coiled-coil domain-containing protein 85C</fullName>
    </recommendedName>
</protein>
<sequence length="353" mass="39757">MAGRLNGPPTGPPRVPSDDELARLSREELVRRLRWTEGDRLRRIAEHSNIMKDVNRRMQALRNDSRSGSTDGNSRLQSDNQELRDLCCFLDDDRQKGRNLAEEWQRFGRYSASVLRTEVVGYQEKLKELESQQQQLLQENLELKELCFLLDKERQANRRSSLCSQCNTTLNLASRAQGDGSYDNGVASLPEMRQEIPYSSRGNQDDQNTYIRQLEDRVHALEKEKRQMGQASHGVQQYAPGLQNGEPQPGKPKVPHKPDSMAHALKVLEVHDKLDYGTPSGSDTEHMNDNHKAIVREMCNVVWRKLGDDPTRQSNQSAPAVSAPSRYPGVSFGPPGAPPKYSGSTGSLDRKGV</sequence>
<dbReference type="OrthoDB" id="10056395at2759"/>
<proteinExistence type="inferred from homology"/>
<evidence type="ECO:0000313" key="8">
    <source>
        <dbReference type="Proteomes" id="UP000887568"/>
    </source>
</evidence>
<dbReference type="EnsemblMetazoa" id="XM_038219229.1">
    <property type="protein sequence ID" value="XP_038075157.1"/>
    <property type="gene ID" value="LOC119742947"/>
</dbReference>
<dbReference type="PANTHER" id="PTHR13546:SF15">
    <property type="entry name" value="CCDC85"/>
    <property type="match status" value="1"/>
</dbReference>